<proteinExistence type="predicted"/>
<name>A0A498R7L0_9FIRM</name>
<reference evidence="1 2" key="1">
    <citation type="submission" date="2018-06" db="EMBL/GenBank/DDBJ databases">
        <authorList>
            <person name="Strepis N."/>
        </authorList>
    </citation>
    <scope>NUCLEOTIDE SEQUENCE [LARGE SCALE GENOMIC DNA]</scope>
    <source>
        <strain evidence="1">LUCI</strain>
    </source>
</reference>
<dbReference type="EMBL" id="UPPP01000094">
    <property type="protein sequence ID" value="VBB08746.1"/>
    <property type="molecule type" value="Genomic_DNA"/>
</dbReference>
<dbReference type="RefSeq" id="WP_122629605.1">
    <property type="nucleotide sequence ID" value="NZ_UPPP01000094.1"/>
</dbReference>
<dbReference type="AlphaFoldDB" id="A0A498R7L0"/>
<organism evidence="1 2">
    <name type="scientific">Lucifera butyrica</name>
    <dbReference type="NCBI Taxonomy" id="1351585"/>
    <lineage>
        <taxon>Bacteria</taxon>
        <taxon>Bacillati</taxon>
        <taxon>Bacillota</taxon>
        <taxon>Negativicutes</taxon>
        <taxon>Veillonellales</taxon>
        <taxon>Veillonellaceae</taxon>
        <taxon>Lucifera</taxon>
    </lineage>
</organism>
<keyword evidence="2" id="KW-1185">Reference proteome</keyword>
<evidence type="ECO:0000313" key="1">
    <source>
        <dbReference type="EMBL" id="VBB08746.1"/>
    </source>
</evidence>
<evidence type="ECO:0000313" key="2">
    <source>
        <dbReference type="Proteomes" id="UP000277811"/>
    </source>
</evidence>
<dbReference type="Proteomes" id="UP000277811">
    <property type="component" value="Unassembled WGS sequence"/>
</dbReference>
<gene>
    <name evidence="1" type="ORF">LUCI_4025</name>
</gene>
<protein>
    <submittedName>
        <fullName evidence="1">Uncharacterized protein</fullName>
    </submittedName>
</protein>
<accession>A0A498R7L0</accession>
<sequence>MIMKLGQYRLNSRIEEYSQDELGLFGRESYALMATYGIKRQYKKEEFFWITDNLLCGMKCSESFVAAIDGTIYKICFRHNTVVRSECQEYRDAVVKFVIEQMGGNYELTKLNDGRIRCMWQCPSATGIVTLEAEDYATMLALTSGLLQSVPKRRFFGIF</sequence>